<dbReference type="Proteomes" id="UP000007648">
    <property type="component" value="Unassembled WGS sequence"/>
</dbReference>
<dbReference type="GO" id="GO:0009986">
    <property type="term" value="C:cell surface"/>
    <property type="evidence" value="ECO:0007669"/>
    <property type="project" value="TreeGrafter"/>
</dbReference>
<keyword evidence="5" id="KW-1133">Transmembrane helix</keyword>
<keyword evidence="1 6" id="KW-0732">Signal</keyword>
<dbReference type="InterPro" id="IPR013783">
    <property type="entry name" value="Ig-like_fold"/>
</dbReference>
<reference evidence="8 9" key="1">
    <citation type="journal article" date="2011" name="Proc. Natl. Acad. Sci. U.S.A.">
        <title>Genetic diversity and population structure of the endangered marsupial Sarcophilus harrisii (Tasmanian devil).</title>
        <authorList>
            <person name="Miller W."/>
            <person name="Hayes V.M."/>
            <person name="Ratan A."/>
            <person name="Petersen D.C."/>
            <person name="Wittekindt N.E."/>
            <person name="Miller J."/>
            <person name="Walenz B."/>
            <person name="Knight J."/>
            <person name="Qi J."/>
            <person name="Zhao F."/>
            <person name="Wang Q."/>
            <person name="Bedoya-Reina O.C."/>
            <person name="Katiyar N."/>
            <person name="Tomsho L.P."/>
            <person name="Kasson L.M."/>
            <person name="Hardie R.A."/>
            <person name="Woodbridge P."/>
            <person name="Tindall E.A."/>
            <person name="Bertelsen M.F."/>
            <person name="Dixon D."/>
            <person name="Pyecroft S."/>
            <person name="Helgen K.M."/>
            <person name="Lesk A.M."/>
            <person name="Pringle T.H."/>
            <person name="Patterson N."/>
            <person name="Zhang Y."/>
            <person name="Kreiss A."/>
            <person name="Woods G.M."/>
            <person name="Jones M.E."/>
            <person name="Schuster S.C."/>
        </authorList>
    </citation>
    <scope>NUCLEOTIDE SEQUENCE [LARGE SCALE GENOMIC DNA]</scope>
</reference>
<dbReference type="PANTHER" id="PTHR44427:SF1">
    <property type="entry name" value="CARCINOEMBRYONIC ANTIGEN-RELATED CELL ADHESION MOLECULE 1"/>
    <property type="match status" value="1"/>
</dbReference>
<evidence type="ECO:0000256" key="2">
    <source>
        <dbReference type="ARBA" id="ARBA00023180"/>
    </source>
</evidence>
<evidence type="ECO:0000313" key="9">
    <source>
        <dbReference type="Proteomes" id="UP000007648"/>
    </source>
</evidence>
<feature type="signal peptide" evidence="6">
    <location>
        <begin position="1"/>
        <end position="30"/>
    </location>
</feature>
<dbReference type="GeneTree" id="ENSGT01100000263479"/>
<organism evidence="8 9">
    <name type="scientific">Sarcophilus harrisii</name>
    <name type="common">Tasmanian devil</name>
    <name type="synonym">Sarcophilus laniarius</name>
    <dbReference type="NCBI Taxonomy" id="9305"/>
    <lineage>
        <taxon>Eukaryota</taxon>
        <taxon>Metazoa</taxon>
        <taxon>Chordata</taxon>
        <taxon>Craniata</taxon>
        <taxon>Vertebrata</taxon>
        <taxon>Euteleostomi</taxon>
        <taxon>Mammalia</taxon>
        <taxon>Metatheria</taxon>
        <taxon>Dasyuromorphia</taxon>
        <taxon>Dasyuridae</taxon>
        <taxon>Sarcophilus</taxon>
    </lineage>
</organism>
<dbReference type="SMART" id="SM00408">
    <property type="entry name" value="IGc2"/>
    <property type="match status" value="2"/>
</dbReference>
<evidence type="ECO:0000256" key="4">
    <source>
        <dbReference type="ARBA" id="ARBA00038222"/>
    </source>
</evidence>
<dbReference type="PANTHER" id="PTHR44427">
    <property type="entry name" value="CARCINOEMBRYONIC ANTIGEN-RELATED CELL ADHESION MOLECULE 19"/>
    <property type="match status" value="1"/>
</dbReference>
<sequence length="447" mass="50295">MDLFSHPSGSWKALLLTASFLTIWSQLGDTRLTIYSSTPIATVGQDVLLSVHGIRNKSQLFSWFEGLKQQNLILSYNVSSKSKKTGPGYTKREEIYPNASLLIRKVKVTDTRNYTFQELRSNLLIATASKQIQVYKMVSKPVITANTTSVTEARDSVVFECFTKDVDITILWYLNNQPLPLSKRLSLSMNNKTLTLRQTRRKDSGLYQCEVWNQISAQSSDHITLTVNYGPEQVKITQDPGSDEVHSIQVSANSTLTLSCKANSYPPAQYDWLFNNSVLLRNKDKLTLQGSSLVPGHYTCTAWNSLLKQGLSSVVYIETLMKPSVTLLSGLSFSLLIVIILVGIFVGMALLCVVAYFLRKKAQRYSQEAGGGPSQKEKKLPSVRYCDFATYENGQQLQHQASYEQMVIPTQDVDPYYTFPNLIEDPYQKLTFTTMDIYEQIGPKEAT</sequence>
<dbReference type="STRING" id="9305.ENSSHAP00000000733"/>
<evidence type="ECO:0000256" key="6">
    <source>
        <dbReference type="SAM" id="SignalP"/>
    </source>
</evidence>
<reference evidence="8" key="2">
    <citation type="submission" date="2025-08" db="UniProtKB">
        <authorList>
            <consortium name="Ensembl"/>
        </authorList>
    </citation>
    <scope>IDENTIFICATION</scope>
</reference>
<dbReference type="InterPro" id="IPR050831">
    <property type="entry name" value="CEA_cell_adhesion"/>
</dbReference>
<dbReference type="KEGG" id="shr:100930612"/>
<feature type="domain" description="Ig-like" evidence="7">
    <location>
        <begin position="231"/>
        <end position="312"/>
    </location>
</feature>
<evidence type="ECO:0000256" key="3">
    <source>
        <dbReference type="ARBA" id="ARBA00023319"/>
    </source>
</evidence>
<dbReference type="AlphaFoldDB" id="G3VC29"/>
<dbReference type="Pfam" id="PF13927">
    <property type="entry name" value="Ig_3"/>
    <property type="match status" value="1"/>
</dbReference>
<dbReference type="eggNOG" id="ENOG502TMQQ">
    <property type="taxonomic scope" value="Eukaryota"/>
</dbReference>
<dbReference type="GO" id="GO:0002682">
    <property type="term" value="P:regulation of immune system process"/>
    <property type="evidence" value="ECO:0007669"/>
    <property type="project" value="TreeGrafter"/>
</dbReference>
<comment type="similarity">
    <text evidence="4">Belongs to the immunoglobulin superfamily. CEA family.</text>
</comment>
<keyword evidence="3" id="KW-0393">Immunoglobulin domain</keyword>
<dbReference type="CDD" id="cd00096">
    <property type="entry name" value="Ig"/>
    <property type="match status" value="1"/>
</dbReference>
<dbReference type="GO" id="GO:0005886">
    <property type="term" value="C:plasma membrane"/>
    <property type="evidence" value="ECO:0007669"/>
    <property type="project" value="TreeGrafter"/>
</dbReference>
<dbReference type="SUPFAM" id="SSF48726">
    <property type="entry name" value="Immunoglobulin"/>
    <property type="match status" value="3"/>
</dbReference>
<dbReference type="GeneID" id="100930612"/>
<keyword evidence="5" id="KW-0812">Transmembrane</keyword>
<reference evidence="8" key="3">
    <citation type="submission" date="2025-09" db="UniProtKB">
        <authorList>
            <consortium name="Ensembl"/>
        </authorList>
    </citation>
    <scope>IDENTIFICATION</scope>
</reference>
<evidence type="ECO:0000256" key="1">
    <source>
        <dbReference type="ARBA" id="ARBA00022729"/>
    </source>
</evidence>
<dbReference type="HOGENOM" id="CLU_024555_2_1_1"/>
<evidence type="ECO:0000259" key="7">
    <source>
        <dbReference type="PROSITE" id="PS50835"/>
    </source>
</evidence>
<dbReference type="OrthoDB" id="6159398at2759"/>
<proteinExistence type="inferred from homology"/>
<keyword evidence="9" id="KW-1185">Reference proteome</keyword>
<dbReference type="SMART" id="SM00409">
    <property type="entry name" value="IG"/>
    <property type="match status" value="3"/>
</dbReference>
<name>G3VC29_SARHA</name>
<dbReference type="GO" id="GO:1990782">
    <property type="term" value="F:protein tyrosine kinase binding"/>
    <property type="evidence" value="ECO:0007669"/>
    <property type="project" value="TreeGrafter"/>
</dbReference>
<feature type="domain" description="Ig-like" evidence="7">
    <location>
        <begin position="141"/>
        <end position="226"/>
    </location>
</feature>
<dbReference type="Pfam" id="PF13895">
    <property type="entry name" value="Ig_2"/>
    <property type="match status" value="1"/>
</dbReference>
<dbReference type="InterPro" id="IPR036179">
    <property type="entry name" value="Ig-like_dom_sf"/>
</dbReference>
<dbReference type="GO" id="GO:0007165">
    <property type="term" value="P:signal transduction"/>
    <property type="evidence" value="ECO:0007669"/>
    <property type="project" value="TreeGrafter"/>
</dbReference>
<dbReference type="Pfam" id="PF07686">
    <property type="entry name" value="V-set"/>
    <property type="match status" value="1"/>
</dbReference>
<dbReference type="Gene3D" id="2.60.40.10">
    <property type="entry name" value="Immunoglobulins"/>
    <property type="match status" value="3"/>
</dbReference>
<dbReference type="PROSITE" id="PS50835">
    <property type="entry name" value="IG_LIKE"/>
    <property type="match status" value="2"/>
</dbReference>
<dbReference type="FunFam" id="2.60.40.10:FF:000244">
    <property type="entry name" value="carcinoembryonic antigen-related cell adhesion molecule 16"/>
    <property type="match status" value="1"/>
</dbReference>
<dbReference type="InterPro" id="IPR007110">
    <property type="entry name" value="Ig-like_dom"/>
</dbReference>
<feature type="chain" id="PRO_5029549340" description="Ig-like domain-containing protein" evidence="6">
    <location>
        <begin position="31"/>
        <end position="447"/>
    </location>
</feature>
<dbReference type="InterPro" id="IPR013106">
    <property type="entry name" value="Ig_V-set"/>
</dbReference>
<accession>G3VC29</accession>
<gene>
    <name evidence="8" type="primary">LOC100930612</name>
</gene>
<dbReference type="InParanoid" id="G3VC29"/>
<evidence type="ECO:0000313" key="8">
    <source>
        <dbReference type="Ensembl" id="ENSSHAP00000000733.2"/>
    </source>
</evidence>
<dbReference type="InterPro" id="IPR003598">
    <property type="entry name" value="Ig_sub2"/>
</dbReference>
<feature type="transmembrane region" description="Helical" evidence="5">
    <location>
        <begin position="331"/>
        <end position="358"/>
    </location>
</feature>
<evidence type="ECO:0000256" key="5">
    <source>
        <dbReference type="SAM" id="Phobius"/>
    </source>
</evidence>
<dbReference type="RefSeq" id="XP_012402396.1">
    <property type="nucleotide sequence ID" value="XM_012546942.3"/>
</dbReference>
<keyword evidence="2" id="KW-0325">Glycoprotein</keyword>
<keyword evidence="5" id="KW-0472">Membrane</keyword>
<protein>
    <recommendedName>
        <fullName evidence="7">Ig-like domain-containing protein</fullName>
    </recommendedName>
</protein>
<dbReference type="Ensembl" id="ENSSHAT00000000743.2">
    <property type="protein sequence ID" value="ENSSHAP00000000733.2"/>
    <property type="gene ID" value="ENSSHAG00000000655.2"/>
</dbReference>
<dbReference type="InterPro" id="IPR003599">
    <property type="entry name" value="Ig_sub"/>
</dbReference>